<dbReference type="EMBL" id="CM002926">
    <property type="protein sequence ID" value="KGN50887.1"/>
    <property type="molecule type" value="Genomic_DNA"/>
</dbReference>
<reference evidence="2 3" key="3">
    <citation type="journal article" date="2010" name="BMC Genomics">
        <title>Transcriptome sequencing and comparative analysis of cucumber flowers with different sex types.</title>
        <authorList>
            <person name="Guo S."/>
            <person name="Zheng Y."/>
            <person name="Joung J.G."/>
            <person name="Liu S."/>
            <person name="Zhang Z."/>
            <person name="Crasta O.R."/>
            <person name="Sobral B.W."/>
            <person name="Xu Y."/>
            <person name="Huang S."/>
            <person name="Fei Z."/>
        </authorList>
    </citation>
    <scope>NUCLEOTIDE SEQUENCE [LARGE SCALE GENOMIC DNA]</scope>
    <source>
        <strain evidence="3">cv. 9930</strain>
    </source>
</reference>
<dbReference type="STRING" id="3659.A0A0A0KR61"/>
<reference evidence="2 3" key="2">
    <citation type="journal article" date="2009" name="PLoS ONE">
        <title>An integrated genetic and cytogenetic map of the cucumber genome.</title>
        <authorList>
            <person name="Ren Y."/>
            <person name="Zhang Z."/>
            <person name="Liu J."/>
            <person name="Staub J.E."/>
            <person name="Han Y."/>
            <person name="Cheng Z."/>
            <person name="Li X."/>
            <person name="Lu J."/>
            <person name="Miao H."/>
            <person name="Kang H."/>
            <person name="Xie B."/>
            <person name="Gu X."/>
            <person name="Wang X."/>
            <person name="Du Y."/>
            <person name="Jin W."/>
            <person name="Huang S."/>
        </authorList>
    </citation>
    <scope>NUCLEOTIDE SEQUENCE [LARGE SCALE GENOMIC DNA]</scope>
    <source>
        <strain evidence="3">cv. 9930</strain>
    </source>
</reference>
<accession>A0A0A0KR61</accession>
<protein>
    <submittedName>
        <fullName evidence="2">Uncharacterized protein</fullName>
    </submittedName>
</protein>
<reference evidence="2 3" key="1">
    <citation type="journal article" date="2009" name="Nat. Genet.">
        <title>The genome of the cucumber, Cucumis sativus L.</title>
        <authorList>
            <person name="Huang S."/>
            <person name="Li R."/>
            <person name="Zhang Z."/>
            <person name="Li L."/>
            <person name="Gu X."/>
            <person name="Fan W."/>
            <person name="Lucas W.J."/>
            <person name="Wang X."/>
            <person name="Xie B."/>
            <person name="Ni P."/>
            <person name="Ren Y."/>
            <person name="Zhu H."/>
            <person name="Li J."/>
            <person name="Lin K."/>
            <person name="Jin W."/>
            <person name="Fei Z."/>
            <person name="Li G."/>
            <person name="Staub J."/>
            <person name="Kilian A."/>
            <person name="van der Vossen E.A."/>
            <person name="Wu Y."/>
            <person name="Guo J."/>
            <person name="He J."/>
            <person name="Jia Z."/>
            <person name="Ren Y."/>
            <person name="Tian G."/>
            <person name="Lu Y."/>
            <person name="Ruan J."/>
            <person name="Qian W."/>
            <person name="Wang M."/>
            <person name="Huang Q."/>
            <person name="Li B."/>
            <person name="Xuan Z."/>
            <person name="Cao J."/>
            <person name="Asan"/>
            <person name="Wu Z."/>
            <person name="Zhang J."/>
            <person name="Cai Q."/>
            <person name="Bai Y."/>
            <person name="Zhao B."/>
            <person name="Han Y."/>
            <person name="Li Y."/>
            <person name="Li X."/>
            <person name="Wang S."/>
            <person name="Shi Q."/>
            <person name="Liu S."/>
            <person name="Cho W.K."/>
            <person name="Kim J.Y."/>
            <person name="Xu Y."/>
            <person name="Heller-Uszynska K."/>
            <person name="Miao H."/>
            <person name="Cheng Z."/>
            <person name="Zhang S."/>
            <person name="Wu J."/>
            <person name="Yang Y."/>
            <person name="Kang H."/>
            <person name="Li M."/>
            <person name="Liang H."/>
            <person name="Ren X."/>
            <person name="Shi Z."/>
            <person name="Wen M."/>
            <person name="Jian M."/>
            <person name="Yang H."/>
            <person name="Zhang G."/>
            <person name="Yang Z."/>
            <person name="Chen R."/>
            <person name="Liu S."/>
            <person name="Li J."/>
            <person name="Ma L."/>
            <person name="Liu H."/>
            <person name="Zhou Y."/>
            <person name="Zhao J."/>
            <person name="Fang X."/>
            <person name="Li G."/>
            <person name="Fang L."/>
            <person name="Li Y."/>
            <person name="Liu D."/>
            <person name="Zheng H."/>
            <person name="Zhang Y."/>
            <person name="Qin N."/>
            <person name="Li Z."/>
            <person name="Yang G."/>
            <person name="Yang S."/>
            <person name="Bolund L."/>
            <person name="Kristiansen K."/>
            <person name="Zheng H."/>
            <person name="Li S."/>
            <person name="Zhang X."/>
            <person name="Yang H."/>
            <person name="Wang J."/>
            <person name="Sun R."/>
            <person name="Zhang B."/>
            <person name="Jiang S."/>
            <person name="Wang J."/>
            <person name="Du Y."/>
            <person name="Li S."/>
        </authorList>
    </citation>
    <scope>NUCLEOTIDE SEQUENCE [LARGE SCALE GENOMIC DNA]</scope>
    <source>
        <strain evidence="3">cv. 9930</strain>
    </source>
</reference>
<feature type="region of interest" description="Disordered" evidence="1">
    <location>
        <begin position="1"/>
        <end position="45"/>
    </location>
</feature>
<feature type="compositionally biased region" description="Basic and acidic residues" evidence="1">
    <location>
        <begin position="90"/>
        <end position="100"/>
    </location>
</feature>
<dbReference type="Gramene" id="KGN50887">
    <property type="protein sequence ID" value="KGN50887"/>
    <property type="gene ID" value="Csa_5G314340"/>
</dbReference>
<name>A0A0A0KR61_CUCSA</name>
<evidence type="ECO:0000313" key="2">
    <source>
        <dbReference type="EMBL" id="KGN50887.1"/>
    </source>
</evidence>
<reference evidence="2 3" key="4">
    <citation type="journal article" date="2011" name="BMC Genomics">
        <title>RNA-Seq improves annotation of protein-coding genes in the cucumber genome.</title>
        <authorList>
            <person name="Li Z."/>
            <person name="Zhang Z."/>
            <person name="Yan P."/>
            <person name="Huang S."/>
            <person name="Fei Z."/>
            <person name="Lin K."/>
        </authorList>
    </citation>
    <scope>NUCLEOTIDE SEQUENCE [LARGE SCALE GENOMIC DNA]</scope>
    <source>
        <strain evidence="3">cv. 9930</strain>
    </source>
</reference>
<evidence type="ECO:0000256" key="1">
    <source>
        <dbReference type="SAM" id="MobiDB-lite"/>
    </source>
</evidence>
<feature type="region of interest" description="Disordered" evidence="1">
    <location>
        <begin position="81"/>
        <end position="138"/>
    </location>
</feature>
<dbReference type="Proteomes" id="UP000029981">
    <property type="component" value="Chromosome 5"/>
</dbReference>
<keyword evidence="3" id="KW-1185">Reference proteome</keyword>
<dbReference type="AlphaFoldDB" id="A0A0A0KR61"/>
<sequence length="205" mass="22352">MQQAFKTMMSQMNSQNSPMSNPTLSSGSPFPIPPTFATGTTISPSVSEPAVSIDVTATKVEEEPVTNVKSRTENMEAKKFAFVDVSPEETDQKSPFKEDATDADVSKSAQPTQELPQNGAASKQAYNGSDGSQFSRKPGSVLSVEAVEKMMEDPTVQKMIYPYAAYTVYLLHNLVFPLTHPKLYLLYNGVPPRTGSRGVHNLLEI</sequence>
<feature type="compositionally biased region" description="Low complexity" evidence="1">
    <location>
        <begin position="8"/>
        <end position="22"/>
    </location>
</feature>
<dbReference type="OMA" id="KSRTENM"/>
<organism evidence="2 3">
    <name type="scientific">Cucumis sativus</name>
    <name type="common">Cucumber</name>
    <dbReference type="NCBI Taxonomy" id="3659"/>
    <lineage>
        <taxon>Eukaryota</taxon>
        <taxon>Viridiplantae</taxon>
        <taxon>Streptophyta</taxon>
        <taxon>Embryophyta</taxon>
        <taxon>Tracheophyta</taxon>
        <taxon>Spermatophyta</taxon>
        <taxon>Magnoliopsida</taxon>
        <taxon>eudicotyledons</taxon>
        <taxon>Gunneridae</taxon>
        <taxon>Pentapetalae</taxon>
        <taxon>rosids</taxon>
        <taxon>fabids</taxon>
        <taxon>Cucurbitales</taxon>
        <taxon>Cucurbitaceae</taxon>
        <taxon>Benincaseae</taxon>
        <taxon>Cucumis</taxon>
    </lineage>
</organism>
<dbReference type="PANTHER" id="PTHR47296">
    <property type="entry name" value="PROTEIN TIC 40, CHLOROPLASTIC"/>
    <property type="match status" value="1"/>
</dbReference>
<gene>
    <name evidence="2" type="ORF">Csa_5G314340</name>
</gene>
<proteinExistence type="predicted"/>
<evidence type="ECO:0000313" key="3">
    <source>
        <dbReference type="Proteomes" id="UP000029981"/>
    </source>
</evidence>
<feature type="compositionally biased region" description="Polar residues" evidence="1">
    <location>
        <begin position="107"/>
        <end position="135"/>
    </location>
</feature>
<dbReference type="eggNOG" id="KOG1308">
    <property type="taxonomic scope" value="Eukaryota"/>
</dbReference>
<dbReference type="PANTHER" id="PTHR47296:SF1">
    <property type="entry name" value="PROTEIN TIC 40, CHLOROPLASTIC"/>
    <property type="match status" value="1"/>
</dbReference>